<comment type="subcellular location">
    <subcellularLocation>
        <location evidence="1">Cell outer membrane</location>
    </subcellularLocation>
</comment>
<dbReference type="PANTHER" id="PTHR38776">
    <property type="entry name" value="MLTA-INTERACTING PROTEIN-RELATED"/>
    <property type="match status" value="1"/>
</dbReference>
<comment type="similarity">
    <text evidence="2">Belongs to the MipA/OmpV family.</text>
</comment>
<proteinExistence type="inferred from homology"/>
<keyword evidence="3 6" id="KW-0732">Signal</keyword>
<feature type="signal peptide" evidence="6">
    <location>
        <begin position="1"/>
        <end position="25"/>
    </location>
</feature>
<dbReference type="PROSITE" id="PS51257">
    <property type="entry name" value="PROKAR_LIPOPROTEIN"/>
    <property type="match status" value="1"/>
</dbReference>
<gene>
    <name evidence="7" type="ORF">DES47_101880</name>
</gene>
<keyword evidence="5" id="KW-0998">Cell outer membrane</keyword>
<dbReference type="Proteomes" id="UP000295361">
    <property type="component" value="Unassembled WGS sequence"/>
</dbReference>
<evidence type="ECO:0000256" key="1">
    <source>
        <dbReference type="ARBA" id="ARBA00004442"/>
    </source>
</evidence>
<evidence type="ECO:0000256" key="4">
    <source>
        <dbReference type="ARBA" id="ARBA00023136"/>
    </source>
</evidence>
<dbReference type="EMBL" id="SNXS01000001">
    <property type="protein sequence ID" value="TDP74812.1"/>
    <property type="molecule type" value="Genomic_DNA"/>
</dbReference>
<evidence type="ECO:0000313" key="7">
    <source>
        <dbReference type="EMBL" id="TDP74812.1"/>
    </source>
</evidence>
<evidence type="ECO:0000256" key="2">
    <source>
        <dbReference type="ARBA" id="ARBA00005722"/>
    </source>
</evidence>
<evidence type="ECO:0000256" key="3">
    <source>
        <dbReference type="ARBA" id="ARBA00022729"/>
    </source>
</evidence>
<reference evidence="7 8" key="1">
    <citation type="submission" date="2019-03" db="EMBL/GenBank/DDBJ databases">
        <title>Genomic Encyclopedia of Type Strains, Phase IV (KMG-IV): sequencing the most valuable type-strain genomes for metagenomic binning, comparative biology and taxonomic classification.</title>
        <authorList>
            <person name="Goeker M."/>
        </authorList>
    </citation>
    <scope>NUCLEOTIDE SEQUENCE [LARGE SCALE GENOMIC DNA]</scope>
    <source>
        <strain evidence="7 8">DSM 16998</strain>
    </source>
</reference>
<keyword evidence="4" id="KW-0472">Membrane</keyword>
<comment type="caution">
    <text evidence="7">The sequence shown here is derived from an EMBL/GenBank/DDBJ whole genome shotgun (WGS) entry which is preliminary data.</text>
</comment>
<dbReference type="PANTHER" id="PTHR38776:SF1">
    <property type="entry name" value="MLTA-INTERACTING PROTEIN-RELATED"/>
    <property type="match status" value="1"/>
</dbReference>
<name>A0A4R6QUT2_9BURK</name>
<organism evidence="7 8">
    <name type="scientific">Roseateles toxinivorans</name>
    <dbReference type="NCBI Taxonomy" id="270368"/>
    <lineage>
        <taxon>Bacteria</taxon>
        <taxon>Pseudomonadati</taxon>
        <taxon>Pseudomonadota</taxon>
        <taxon>Betaproteobacteria</taxon>
        <taxon>Burkholderiales</taxon>
        <taxon>Sphaerotilaceae</taxon>
        <taxon>Roseateles</taxon>
    </lineage>
</organism>
<dbReference type="InParanoid" id="A0A4R6QUT2"/>
<dbReference type="GO" id="GO:0009279">
    <property type="term" value="C:cell outer membrane"/>
    <property type="evidence" value="ECO:0007669"/>
    <property type="project" value="UniProtKB-SubCell"/>
</dbReference>
<dbReference type="RefSeq" id="WP_133699414.1">
    <property type="nucleotide sequence ID" value="NZ_SNXS01000001.1"/>
</dbReference>
<evidence type="ECO:0000256" key="6">
    <source>
        <dbReference type="SAM" id="SignalP"/>
    </source>
</evidence>
<accession>A0A4R6QUT2</accession>
<dbReference type="InterPro" id="IPR010583">
    <property type="entry name" value="MipA"/>
</dbReference>
<keyword evidence="8" id="KW-1185">Reference proteome</keyword>
<protein>
    <submittedName>
        <fullName evidence="7">Outer membrane scaffolding protein for murein synthesis (MipA/OmpV family)</fullName>
    </submittedName>
</protein>
<dbReference type="OrthoDB" id="8887104at2"/>
<evidence type="ECO:0000313" key="8">
    <source>
        <dbReference type="Proteomes" id="UP000295361"/>
    </source>
</evidence>
<dbReference type="AlphaFoldDB" id="A0A4R6QUT2"/>
<dbReference type="Pfam" id="PF06629">
    <property type="entry name" value="MipA"/>
    <property type="match status" value="1"/>
</dbReference>
<evidence type="ECO:0000256" key="5">
    <source>
        <dbReference type="ARBA" id="ARBA00023237"/>
    </source>
</evidence>
<feature type="chain" id="PRO_5020289356" evidence="6">
    <location>
        <begin position="26"/>
        <end position="276"/>
    </location>
</feature>
<sequence>MISRGLKFSLLFLGSALACACHAQAADAPRLHYVLGAHISSQPEYAGAPNNKSHLSPLWAVQYGRWRISSSGAGQVMGFGEEVQGPGASTELIKSDALRLGLALRVDSGRNSKDSVRLQGLPDVPRTLRARLFGSYALTPEWLASAAWSQDLLGREGGGILNLDVGYRLRQTRHTEWTAGAGITAGTARNHQSYFGITPAGSIASGLPVFTPGAGLRDVHAGVGFTHALSSRWILFGSAGVSRLLSNAALSPLVHQRQGSSVGLGLAYRCCRWGQD</sequence>